<dbReference type="GO" id="GO:0016787">
    <property type="term" value="F:hydrolase activity"/>
    <property type="evidence" value="ECO:0007669"/>
    <property type="project" value="UniProtKB-KW"/>
</dbReference>
<feature type="non-terminal residue" evidence="9">
    <location>
        <position position="219"/>
    </location>
</feature>
<evidence type="ECO:0000256" key="4">
    <source>
        <dbReference type="ARBA" id="ARBA00022806"/>
    </source>
</evidence>
<name>A0AAN5I9R9_9BILA</name>
<dbReference type="AlphaFoldDB" id="A0AAN5I9R9"/>
<dbReference type="Gene3D" id="3.40.50.300">
    <property type="entry name" value="P-loop containing nucleotide triphosphate hydrolases"/>
    <property type="match status" value="1"/>
</dbReference>
<evidence type="ECO:0000256" key="3">
    <source>
        <dbReference type="ARBA" id="ARBA00022801"/>
    </source>
</evidence>
<dbReference type="InterPro" id="IPR011545">
    <property type="entry name" value="DEAD/DEAH_box_helicase_dom"/>
</dbReference>
<keyword evidence="5" id="KW-0067">ATP-binding</keyword>
<evidence type="ECO:0000256" key="5">
    <source>
        <dbReference type="ARBA" id="ARBA00022840"/>
    </source>
</evidence>
<sequence>SECTEPIKEISTVRRERRCLNCGKDDHIETACDKETNPGNKHIMTYTEKGTFFDMFYEKKVELSHSSGKILRNIGKVESFNELGISEILSANITKAGYTKPSAIQKYAMKSIQKGKDLMACSQTGSGKTAAFLIPVINNLMQDCDLSTVSEGICFPRALILAPTRELAMQIHKEAVKFSSGSSIKCEMLYGRTYVNSEGACIREGATIIVGTAGRIKHF</sequence>
<dbReference type="GO" id="GO:0003676">
    <property type="term" value="F:nucleic acid binding"/>
    <property type="evidence" value="ECO:0007669"/>
    <property type="project" value="InterPro"/>
</dbReference>
<comment type="caution">
    <text evidence="9">The sequence shown here is derived from an EMBL/GenBank/DDBJ whole genome shotgun (WGS) entry which is preliminary data.</text>
</comment>
<evidence type="ECO:0000259" key="8">
    <source>
        <dbReference type="PROSITE" id="PS51195"/>
    </source>
</evidence>
<keyword evidence="2" id="KW-0547">Nucleotide-binding</keyword>
<evidence type="ECO:0000259" key="7">
    <source>
        <dbReference type="PROSITE" id="PS51192"/>
    </source>
</evidence>
<dbReference type="GO" id="GO:0003724">
    <property type="term" value="F:RNA helicase activity"/>
    <property type="evidence" value="ECO:0007669"/>
    <property type="project" value="UniProtKB-EC"/>
</dbReference>
<evidence type="ECO:0000313" key="10">
    <source>
        <dbReference type="Proteomes" id="UP001328107"/>
    </source>
</evidence>
<gene>
    <name evidence="9" type="ORF">PMAYCL1PPCAC_25441</name>
</gene>
<feature type="domain" description="DEAD-box RNA helicase Q" evidence="8">
    <location>
        <begin position="78"/>
        <end position="106"/>
    </location>
</feature>
<organism evidence="9 10">
    <name type="scientific">Pristionchus mayeri</name>
    <dbReference type="NCBI Taxonomy" id="1317129"/>
    <lineage>
        <taxon>Eukaryota</taxon>
        <taxon>Metazoa</taxon>
        <taxon>Ecdysozoa</taxon>
        <taxon>Nematoda</taxon>
        <taxon>Chromadorea</taxon>
        <taxon>Rhabditida</taxon>
        <taxon>Rhabditina</taxon>
        <taxon>Diplogasteromorpha</taxon>
        <taxon>Diplogasteroidea</taxon>
        <taxon>Neodiplogasteridae</taxon>
        <taxon>Pristionchus</taxon>
    </lineage>
</organism>
<accession>A0AAN5I9R9</accession>
<proteinExistence type="predicted"/>
<protein>
    <recommendedName>
        <fullName evidence="1">RNA helicase</fullName>
        <ecNumber evidence="1">3.6.4.13</ecNumber>
    </recommendedName>
</protein>
<dbReference type="InterPro" id="IPR014001">
    <property type="entry name" value="Helicase_ATP-bd"/>
</dbReference>
<dbReference type="Proteomes" id="UP001328107">
    <property type="component" value="Unassembled WGS sequence"/>
</dbReference>
<dbReference type="SMART" id="SM00487">
    <property type="entry name" value="DEXDc"/>
    <property type="match status" value="1"/>
</dbReference>
<feature type="short sequence motif" description="Q motif" evidence="6">
    <location>
        <begin position="78"/>
        <end position="106"/>
    </location>
</feature>
<keyword evidence="4" id="KW-0347">Helicase</keyword>
<evidence type="ECO:0000256" key="6">
    <source>
        <dbReference type="PROSITE-ProRule" id="PRU00552"/>
    </source>
</evidence>
<dbReference type="PANTHER" id="PTHR47958">
    <property type="entry name" value="ATP-DEPENDENT RNA HELICASE DBP3"/>
    <property type="match status" value="1"/>
</dbReference>
<evidence type="ECO:0000313" key="9">
    <source>
        <dbReference type="EMBL" id="GMR55246.1"/>
    </source>
</evidence>
<feature type="non-terminal residue" evidence="9">
    <location>
        <position position="1"/>
    </location>
</feature>
<dbReference type="EMBL" id="BTRK01000005">
    <property type="protein sequence ID" value="GMR55246.1"/>
    <property type="molecule type" value="Genomic_DNA"/>
</dbReference>
<dbReference type="InterPro" id="IPR014014">
    <property type="entry name" value="RNA_helicase_DEAD_Q_motif"/>
</dbReference>
<evidence type="ECO:0000256" key="1">
    <source>
        <dbReference type="ARBA" id="ARBA00012552"/>
    </source>
</evidence>
<keyword evidence="3" id="KW-0378">Hydrolase</keyword>
<dbReference type="SUPFAM" id="SSF52540">
    <property type="entry name" value="P-loop containing nucleoside triphosphate hydrolases"/>
    <property type="match status" value="1"/>
</dbReference>
<dbReference type="PROSITE" id="PS51195">
    <property type="entry name" value="Q_MOTIF"/>
    <property type="match status" value="1"/>
</dbReference>
<dbReference type="Pfam" id="PF00270">
    <property type="entry name" value="DEAD"/>
    <property type="match status" value="1"/>
</dbReference>
<dbReference type="EC" id="3.6.4.13" evidence="1"/>
<evidence type="ECO:0000256" key="2">
    <source>
        <dbReference type="ARBA" id="ARBA00022741"/>
    </source>
</evidence>
<feature type="domain" description="Helicase ATP-binding" evidence="7">
    <location>
        <begin position="109"/>
        <end position="219"/>
    </location>
</feature>
<reference evidence="10" key="1">
    <citation type="submission" date="2022-10" db="EMBL/GenBank/DDBJ databases">
        <title>Genome assembly of Pristionchus species.</title>
        <authorList>
            <person name="Yoshida K."/>
            <person name="Sommer R.J."/>
        </authorList>
    </citation>
    <scope>NUCLEOTIDE SEQUENCE [LARGE SCALE GENOMIC DNA]</scope>
    <source>
        <strain evidence="10">RS5460</strain>
    </source>
</reference>
<dbReference type="PROSITE" id="PS51192">
    <property type="entry name" value="HELICASE_ATP_BIND_1"/>
    <property type="match status" value="1"/>
</dbReference>
<dbReference type="GO" id="GO:0005524">
    <property type="term" value="F:ATP binding"/>
    <property type="evidence" value="ECO:0007669"/>
    <property type="project" value="UniProtKB-KW"/>
</dbReference>
<dbReference type="InterPro" id="IPR027417">
    <property type="entry name" value="P-loop_NTPase"/>
</dbReference>
<keyword evidence="10" id="KW-1185">Reference proteome</keyword>